<feature type="signal peptide" evidence="2">
    <location>
        <begin position="1"/>
        <end position="21"/>
    </location>
</feature>
<evidence type="ECO:0000256" key="2">
    <source>
        <dbReference type="SAM" id="SignalP"/>
    </source>
</evidence>
<feature type="transmembrane region" description="Helical" evidence="1">
    <location>
        <begin position="150"/>
        <end position="171"/>
    </location>
</feature>
<keyword evidence="1" id="KW-0472">Membrane</keyword>
<reference evidence="3" key="2">
    <citation type="submission" date="2020-11" db="EMBL/GenBank/DDBJ databases">
        <authorList>
            <person name="McCartney M.A."/>
            <person name="Auch B."/>
            <person name="Kono T."/>
            <person name="Mallez S."/>
            <person name="Becker A."/>
            <person name="Gohl D.M."/>
            <person name="Silverstein K.A.T."/>
            <person name="Koren S."/>
            <person name="Bechman K.B."/>
            <person name="Herman A."/>
            <person name="Abrahante J.E."/>
            <person name="Garbe J."/>
        </authorList>
    </citation>
    <scope>NUCLEOTIDE SEQUENCE</scope>
    <source>
        <strain evidence="3">Duluth1</strain>
        <tissue evidence="3">Whole animal</tissue>
    </source>
</reference>
<evidence type="ECO:0000256" key="1">
    <source>
        <dbReference type="SAM" id="Phobius"/>
    </source>
</evidence>
<feature type="chain" id="PRO_5039286531" evidence="2">
    <location>
        <begin position="22"/>
        <end position="224"/>
    </location>
</feature>
<dbReference type="AlphaFoldDB" id="A0A9D4H5S8"/>
<comment type="caution">
    <text evidence="3">The sequence shown here is derived from an EMBL/GenBank/DDBJ whole genome shotgun (WGS) entry which is preliminary data.</text>
</comment>
<evidence type="ECO:0000313" key="4">
    <source>
        <dbReference type="Proteomes" id="UP000828390"/>
    </source>
</evidence>
<reference evidence="3" key="1">
    <citation type="journal article" date="2019" name="bioRxiv">
        <title>The Genome of the Zebra Mussel, Dreissena polymorpha: A Resource for Invasive Species Research.</title>
        <authorList>
            <person name="McCartney M.A."/>
            <person name="Auch B."/>
            <person name="Kono T."/>
            <person name="Mallez S."/>
            <person name="Zhang Y."/>
            <person name="Obille A."/>
            <person name="Becker A."/>
            <person name="Abrahante J.E."/>
            <person name="Garbe J."/>
            <person name="Badalamenti J.P."/>
            <person name="Herman A."/>
            <person name="Mangelson H."/>
            <person name="Liachko I."/>
            <person name="Sullivan S."/>
            <person name="Sone E.D."/>
            <person name="Koren S."/>
            <person name="Silverstein K.A.T."/>
            <person name="Beckman K.B."/>
            <person name="Gohl D.M."/>
        </authorList>
    </citation>
    <scope>NUCLEOTIDE SEQUENCE</scope>
    <source>
        <strain evidence="3">Duluth1</strain>
        <tissue evidence="3">Whole animal</tissue>
    </source>
</reference>
<organism evidence="3 4">
    <name type="scientific">Dreissena polymorpha</name>
    <name type="common">Zebra mussel</name>
    <name type="synonym">Mytilus polymorpha</name>
    <dbReference type="NCBI Taxonomy" id="45954"/>
    <lineage>
        <taxon>Eukaryota</taxon>
        <taxon>Metazoa</taxon>
        <taxon>Spiralia</taxon>
        <taxon>Lophotrochozoa</taxon>
        <taxon>Mollusca</taxon>
        <taxon>Bivalvia</taxon>
        <taxon>Autobranchia</taxon>
        <taxon>Heteroconchia</taxon>
        <taxon>Euheterodonta</taxon>
        <taxon>Imparidentia</taxon>
        <taxon>Neoheterodontei</taxon>
        <taxon>Myida</taxon>
        <taxon>Dreissenoidea</taxon>
        <taxon>Dreissenidae</taxon>
        <taxon>Dreissena</taxon>
    </lineage>
</organism>
<keyword evidence="2" id="KW-0732">Signal</keyword>
<evidence type="ECO:0000313" key="3">
    <source>
        <dbReference type="EMBL" id="KAH3829045.1"/>
    </source>
</evidence>
<dbReference type="Proteomes" id="UP000828390">
    <property type="component" value="Unassembled WGS sequence"/>
</dbReference>
<gene>
    <name evidence="3" type="ORF">DPMN_131033</name>
</gene>
<accession>A0A9D4H5S8</accession>
<keyword evidence="4" id="KW-1185">Reference proteome</keyword>
<protein>
    <submittedName>
        <fullName evidence="3">Uncharacterized protein</fullName>
    </submittedName>
</protein>
<name>A0A9D4H5S8_DREPO</name>
<keyword evidence="1" id="KW-0812">Transmembrane</keyword>
<proteinExistence type="predicted"/>
<keyword evidence="1" id="KW-1133">Transmembrane helix</keyword>
<dbReference type="EMBL" id="JAIWYP010000005">
    <property type="protein sequence ID" value="KAH3829045.1"/>
    <property type="molecule type" value="Genomic_DNA"/>
</dbReference>
<sequence>MKVASFIQLFVFAYSYNCIVANVIEVKLTSICSSKVTLSYSIFDSKTAESCEYRCWNCTAKYRELGSSDGGLRKVEYSHLNADGEIRLDGLSAESNYSIHLKCGAIQSNEVFFFTEGTNTSCPDDIIPSSTLSPVMVFHEDTLLGTRDSVLGIVFSLLGLLIILITTFYVVRKIRRRRRLERIRTYLGSTIIDPFENLQNRIEEDSGSQRLIEALENRGSAAEL</sequence>